<dbReference type="EMBL" id="FNLC01000001">
    <property type="protein sequence ID" value="SDQ63067.1"/>
    <property type="molecule type" value="Genomic_DNA"/>
</dbReference>
<feature type="compositionally biased region" description="Low complexity" evidence="6">
    <location>
        <begin position="222"/>
        <end position="234"/>
    </location>
</feature>
<comment type="similarity">
    <text evidence="2">Belongs to the archaeal/bacterial/fungal opsin family.</text>
</comment>
<evidence type="ECO:0000313" key="9">
    <source>
        <dbReference type="Proteomes" id="UP000198848"/>
    </source>
</evidence>
<comment type="subcellular location">
    <subcellularLocation>
        <location evidence="1">Membrane</location>
        <topology evidence="1">Multi-pass membrane protein</topology>
    </subcellularLocation>
</comment>
<reference evidence="9" key="1">
    <citation type="submission" date="2016-10" db="EMBL/GenBank/DDBJ databases">
        <authorList>
            <person name="Varghese N."/>
            <person name="Submissions S."/>
        </authorList>
    </citation>
    <scope>NUCLEOTIDE SEQUENCE [LARGE SCALE GENOMIC DNA]</scope>
    <source>
        <strain evidence="9">DSM 24767</strain>
    </source>
</reference>
<evidence type="ECO:0000313" key="8">
    <source>
        <dbReference type="EMBL" id="SDQ63067.1"/>
    </source>
</evidence>
<evidence type="ECO:0000256" key="5">
    <source>
        <dbReference type="ARBA" id="ARBA00023136"/>
    </source>
</evidence>
<feature type="transmembrane region" description="Helical" evidence="7">
    <location>
        <begin position="36"/>
        <end position="58"/>
    </location>
</feature>
<dbReference type="STRING" id="1095778.SAMN04489842_1390"/>
<keyword evidence="4 7" id="KW-1133">Transmembrane helix</keyword>
<evidence type="ECO:0000256" key="4">
    <source>
        <dbReference type="ARBA" id="ARBA00022989"/>
    </source>
</evidence>
<evidence type="ECO:0000256" key="3">
    <source>
        <dbReference type="ARBA" id="ARBA00022692"/>
    </source>
</evidence>
<protein>
    <submittedName>
        <fullName evidence="8">Bacteriorhodopsin</fullName>
    </submittedName>
</protein>
<evidence type="ECO:0000256" key="7">
    <source>
        <dbReference type="SAM" id="Phobius"/>
    </source>
</evidence>
<feature type="transmembrane region" description="Helical" evidence="7">
    <location>
        <begin position="192"/>
        <end position="213"/>
    </location>
</feature>
<keyword evidence="5 7" id="KW-0472">Membrane</keyword>
<feature type="transmembrane region" description="Helical" evidence="7">
    <location>
        <begin position="124"/>
        <end position="143"/>
    </location>
</feature>
<evidence type="ECO:0000256" key="1">
    <source>
        <dbReference type="ARBA" id="ARBA00004141"/>
    </source>
</evidence>
<feature type="transmembrane region" description="Helical" evidence="7">
    <location>
        <begin position="163"/>
        <end position="180"/>
    </location>
</feature>
<sequence length="252" mass="26582">MISETVIYVVSSGLLGILAVVFGYHTTRLPASVRRYGGAVVVGTASMSVAYLLMAGGALTVETTGREQSIARFLGYSVTWMAFAYLLGSVADAGRRYTLVLLALILWVQWATLVSWIVAGTAELLVTGTLVVALLAVISLLFVPFTRNARKTTANRVLLFSKLKYLTVLGWAGLVTVGMISEQNLALVDMFVGQIAATYIDVVLLLGLGGIVLSHVEALGESTSTSPVGTTGVEATSDAMEGAAAKRPHSHE</sequence>
<proteinExistence type="inferred from homology"/>
<accession>A0A1H1CFU0</accession>
<dbReference type="SUPFAM" id="SSF81321">
    <property type="entry name" value="Family A G protein-coupled receptor-like"/>
    <property type="match status" value="1"/>
</dbReference>
<feature type="transmembrane region" description="Helical" evidence="7">
    <location>
        <begin position="6"/>
        <end position="24"/>
    </location>
</feature>
<feature type="transmembrane region" description="Helical" evidence="7">
    <location>
        <begin position="99"/>
        <end position="118"/>
    </location>
</feature>
<organism evidence="8 9">
    <name type="scientific">Natronobacterium texcoconense</name>
    <dbReference type="NCBI Taxonomy" id="1095778"/>
    <lineage>
        <taxon>Archaea</taxon>
        <taxon>Methanobacteriati</taxon>
        <taxon>Methanobacteriota</taxon>
        <taxon>Stenosarchaea group</taxon>
        <taxon>Halobacteria</taxon>
        <taxon>Halobacteriales</taxon>
        <taxon>Natrialbaceae</taxon>
        <taxon>Natronobacterium</taxon>
    </lineage>
</organism>
<evidence type="ECO:0000256" key="6">
    <source>
        <dbReference type="SAM" id="MobiDB-lite"/>
    </source>
</evidence>
<feature type="transmembrane region" description="Helical" evidence="7">
    <location>
        <begin position="70"/>
        <end position="87"/>
    </location>
</feature>
<dbReference type="AlphaFoldDB" id="A0A1H1CFU0"/>
<name>A0A1H1CFU0_NATTX</name>
<keyword evidence="3 7" id="KW-0812">Transmembrane</keyword>
<keyword evidence="9" id="KW-1185">Reference proteome</keyword>
<dbReference type="RefSeq" id="WP_090379179.1">
    <property type="nucleotide sequence ID" value="NZ_FNLC01000001.1"/>
</dbReference>
<gene>
    <name evidence="8" type="ORF">SAMN04489842_1390</name>
</gene>
<dbReference type="OrthoDB" id="330248at2157"/>
<evidence type="ECO:0000256" key="2">
    <source>
        <dbReference type="ARBA" id="ARBA00008130"/>
    </source>
</evidence>
<dbReference type="InterPro" id="IPR001425">
    <property type="entry name" value="Arc/bac/fun_rhodopsins"/>
</dbReference>
<dbReference type="Gene3D" id="1.20.1070.10">
    <property type="entry name" value="Rhodopsin 7-helix transmembrane proteins"/>
    <property type="match status" value="1"/>
</dbReference>
<dbReference type="GO" id="GO:0016020">
    <property type="term" value="C:membrane"/>
    <property type="evidence" value="ECO:0007669"/>
    <property type="project" value="UniProtKB-SubCell"/>
</dbReference>
<feature type="region of interest" description="Disordered" evidence="6">
    <location>
        <begin position="222"/>
        <end position="252"/>
    </location>
</feature>
<dbReference type="SMART" id="SM01021">
    <property type="entry name" value="Bac_rhodopsin"/>
    <property type="match status" value="1"/>
</dbReference>
<dbReference type="Proteomes" id="UP000198848">
    <property type="component" value="Unassembled WGS sequence"/>
</dbReference>